<reference evidence="2" key="1">
    <citation type="journal article" date="2016" name="Genome Biol. Evol.">
        <title>Evolution of chromosomal Clostridium botulinum type E neurotoxin gene clusters: evidence provided by their rare plasmid borne counterparts.</title>
        <authorList>
            <person name="Carter A.T."/>
            <person name="Austin J.W."/>
            <person name="Weedmark K.A."/>
            <person name="Peck M.W."/>
        </authorList>
    </citation>
    <scope>NUCLEOTIDE SEQUENCE</scope>
    <source>
        <strain evidence="2">GA0702E1CS</strain>
        <plasmid evidence="2">pGA0702E1CS</plasmid>
    </source>
</reference>
<accession>A0A140B410</accession>
<dbReference type="GO" id="GO:0003677">
    <property type="term" value="F:DNA binding"/>
    <property type="evidence" value="ECO:0007669"/>
    <property type="project" value="InterPro"/>
</dbReference>
<dbReference type="CDD" id="cd17242">
    <property type="entry name" value="MobM_relaxase"/>
    <property type="match status" value="1"/>
</dbReference>
<geneLocation type="plasmid" evidence="2">
    <name>pGA0702E1CS</name>
</geneLocation>
<dbReference type="RefSeq" id="WP_172688099.1">
    <property type="nucleotide sequence ID" value="NZ_KT901798.1"/>
</dbReference>
<evidence type="ECO:0000256" key="1">
    <source>
        <dbReference type="ARBA" id="ARBA00010657"/>
    </source>
</evidence>
<dbReference type="Pfam" id="PF01076">
    <property type="entry name" value="Mob_Pre"/>
    <property type="match status" value="1"/>
</dbReference>
<dbReference type="AlphaFoldDB" id="A0A140B410"/>
<organism evidence="2">
    <name type="scientific">Clostridium botulinum</name>
    <dbReference type="NCBI Taxonomy" id="1491"/>
    <lineage>
        <taxon>Bacteria</taxon>
        <taxon>Bacillati</taxon>
        <taxon>Bacillota</taxon>
        <taxon>Clostridia</taxon>
        <taxon>Eubacteriales</taxon>
        <taxon>Clostridiaceae</taxon>
        <taxon>Clostridium</taxon>
    </lineage>
</organism>
<protein>
    <submittedName>
        <fullName evidence="2">Conjugative mobilisation plasmid recombination enzyme Mob_pre</fullName>
    </submittedName>
</protein>
<comment type="similarity">
    <text evidence="1">Belongs to the plasmid mobilization pre family.</text>
</comment>
<dbReference type="Gene3D" id="3.30.930.30">
    <property type="match status" value="1"/>
</dbReference>
<dbReference type="EMBL" id="KT901798">
    <property type="protein sequence ID" value="ALP68970.1"/>
    <property type="molecule type" value="Genomic_DNA"/>
</dbReference>
<name>A0A140B410_CLOBO</name>
<sequence>MLEMNYLNKDDVDLNKYNRHTGGGIQKRYFCVFRIGKKIKSMNQFQAIEKHMEREINVLNADPKLRKYNRILIGDKNIYKNVQKYIEGIKLRSNCNLGIDLVLTTGNGFFDNMSENKREKWINANIKFLKDNFHENCIYAALHLDETTPHIHAICIPKFFDKDKGIYKLQSNKYFDGIEKMRDWQERYAQCMQQNFPNLMRGIRGSKARHMDIKTYYSLINKKLVLQDDNQILDYAKRNFLIEKRLKSLEYTLKRMNENGDAEVLLKNLRNTKKNNSIYKKLIKEITKKYGIKEKEILEILDKIEGKNKQKERE</sequence>
<proteinExistence type="inferred from homology"/>
<evidence type="ECO:0000313" key="2">
    <source>
        <dbReference type="EMBL" id="ALP68970.1"/>
    </source>
</evidence>
<dbReference type="InterPro" id="IPR001668">
    <property type="entry name" value="Mob_Pre"/>
</dbReference>
<keyword evidence="2" id="KW-0614">Plasmid</keyword>
<dbReference type="NCBIfam" id="NF041497">
    <property type="entry name" value="MobV"/>
    <property type="match status" value="1"/>
</dbReference>
<dbReference type="GO" id="GO:0006310">
    <property type="term" value="P:DNA recombination"/>
    <property type="evidence" value="ECO:0007669"/>
    <property type="project" value="InterPro"/>
</dbReference>